<evidence type="ECO:0000256" key="1">
    <source>
        <dbReference type="PROSITE-ProRule" id="PRU00117"/>
    </source>
</evidence>
<dbReference type="InterPro" id="IPR047368">
    <property type="entry name" value="KH-I_AKAP1"/>
</dbReference>
<dbReference type="SMART" id="SM00322">
    <property type="entry name" value="KH"/>
    <property type="match status" value="1"/>
</dbReference>
<feature type="compositionally biased region" description="Polar residues" evidence="2">
    <location>
        <begin position="400"/>
        <end position="421"/>
    </location>
</feature>
<proteinExistence type="predicted"/>
<dbReference type="SUPFAM" id="SSF50199">
    <property type="entry name" value="Staphylococcal nuclease"/>
    <property type="match status" value="1"/>
</dbReference>
<evidence type="ECO:0000313" key="4">
    <source>
        <dbReference type="EMBL" id="KAG8176427.1"/>
    </source>
</evidence>
<comment type="caution">
    <text evidence="4">The sequence shown here is derived from an EMBL/GenBank/DDBJ whole genome shotgun (WGS) entry which is preliminary data.</text>
</comment>
<name>A0AAV6TWF7_9ARAC</name>
<feature type="compositionally biased region" description="Basic and acidic residues" evidence="2">
    <location>
        <begin position="315"/>
        <end position="326"/>
    </location>
</feature>
<feature type="region of interest" description="Disordered" evidence="2">
    <location>
        <begin position="458"/>
        <end position="499"/>
    </location>
</feature>
<accession>A0AAV6TWF7</accession>
<organism evidence="4 5">
    <name type="scientific">Oedothorax gibbosus</name>
    <dbReference type="NCBI Taxonomy" id="931172"/>
    <lineage>
        <taxon>Eukaryota</taxon>
        <taxon>Metazoa</taxon>
        <taxon>Ecdysozoa</taxon>
        <taxon>Arthropoda</taxon>
        <taxon>Chelicerata</taxon>
        <taxon>Arachnida</taxon>
        <taxon>Araneae</taxon>
        <taxon>Araneomorphae</taxon>
        <taxon>Entelegynae</taxon>
        <taxon>Araneoidea</taxon>
        <taxon>Linyphiidae</taxon>
        <taxon>Erigoninae</taxon>
        <taxon>Oedothorax</taxon>
    </lineage>
</organism>
<feature type="region of interest" description="Disordered" evidence="2">
    <location>
        <begin position="309"/>
        <end position="421"/>
    </location>
</feature>
<evidence type="ECO:0000313" key="5">
    <source>
        <dbReference type="Proteomes" id="UP000827092"/>
    </source>
</evidence>
<feature type="compositionally biased region" description="Polar residues" evidence="2">
    <location>
        <begin position="327"/>
        <end position="339"/>
    </location>
</feature>
<gene>
    <name evidence="4" type="ORF">JTE90_008558</name>
</gene>
<keyword evidence="1" id="KW-0694">RNA-binding</keyword>
<dbReference type="Gene3D" id="3.30.1370.10">
    <property type="entry name" value="K Homology domain, type 1"/>
    <property type="match status" value="1"/>
</dbReference>
<feature type="region of interest" description="Disordered" evidence="2">
    <location>
        <begin position="220"/>
        <end position="268"/>
    </location>
</feature>
<dbReference type="Gene3D" id="2.30.30.140">
    <property type="match status" value="1"/>
</dbReference>
<feature type="compositionally biased region" description="Polar residues" evidence="2">
    <location>
        <begin position="375"/>
        <end position="388"/>
    </location>
</feature>
<evidence type="ECO:0000259" key="3">
    <source>
        <dbReference type="PROSITE" id="PS50304"/>
    </source>
</evidence>
<dbReference type="GO" id="GO:0005739">
    <property type="term" value="C:mitochondrion"/>
    <property type="evidence" value="ECO:0007669"/>
    <property type="project" value="UniProtKB-ARBA"/>
</dbReference>
<dbReference type="SMART" id="SM00333">
    <property type="entry name" value="TUDOR"/>
    <property type="match status" value="1"/>
</dbReference>
<dbReference type="EMBL" id="JAFNEN010000884">
    <property type="protein sequence ID" value="KAG8176427.1"/>
    <property type="molecule type" value="Genomic_DNA"/>
</dbReference>
<dbReference type="InterPro" id="IPR004088">
    <property type="entry name" value="KH_dom_type_1"/>
</dbReference>
<dbReference type="InterPro" id="IPR002999">
    <property type="entry name" value="Tudor"/>
</dbReference>
<protein>
    <recommendedName>
        <fullName evidence="3">Tudor domain-containing protein</fullName>
    </recommendedName>
</protein>
<dbReference type="InterPro" id="IPR004087">
    <property type="entry name" value="KH_dom"/>
</dbReference>
<evidence type="ECO:0000256" key="2">
    <source>
        <dbReference type="SAM" id="MobiDB-lite"/>
    </source>
</evidence>
<dbReference type="InterPro" id="IPR035437">
    <property type="entry name" value="SNase_OB-fold_sf"/>
</dbReference>
<dbReference type="AlphaFoldDB" id="A0AAV6TWF7"/>
<dbReference type="GO" id="GO:0010468">
    <property type="term" value="P:regulation of gene expression"/>
    <property type="evidence" value="ECO:0007669"/>
    <property type="project" value="UniProtKB-ARBA"/>
</dbReference>
<dbReference type="PANTHER" id="PTHR22948:SF65">
    <property type="entry name" value="A-KINASE ANCHORING PROTEIN 1"/>
    <property type="match status" value="1"/>
</dbReference>
<dbReference type="Pfam" id="PF00013">
    <property type="entry name" value="KH_1"/>
    <property type="match status" value="1"/>
</dbReference>
<feature type="domain" description="Tudor" evidence="3">
    <location>
        <begin position="692"/>
        <end position="750"/>
    </location>
</feature>
<dbReference type="InterPro" id="IPR050621">
    <property type="entry name" value="Tudor_domain_containing"/>
</dbReference>
<dbReference type="SUPFAM" id="SSF63748">
    <property type="entry name" value="Tudor/PWWP/MBT"/>
    <property type="match status" value="1"/>
</dbReference>
<dbReference type="CDD" id="cd20407">
    <property type="entry name" value="Tudor_AKAP1"/>
    <property type="match status" value="1"/>
</dbReference>
<dbReference type="Proteomes" id="UP000827092">
    <property type="component" value="Unassembled WGS sequence"/>
</dbReference>
<sequence>MRLKLSFMWPSCSLNCPLHNPSCQTLLHHVTLCLYSEDIGENVDSLAECSLYSADTLSDASSFASPESSEKSERTKNYIVESIPNSVTLINISSSGNSVTPKSNLFEPRCDTIDVQTHHALNGTKPTSSDGDIPRVESLLDRSAEKGSLMSSFQLDGFGEVTKIDGDNHHVTNKVSDEAATHEIFSRLLKTPNFNSGSLNPMEELEKMLGFSPKIVENGILHEDGSSGSASSPLEVAESTKLQSVETDSNDSHSSVLDENSLSCVSDDSDRQVVRIENKGSLLSDLDESLCDELDKSCSLILAESKLLPTASSKESPETAEVKTEVLTESPQDQSPNSSHLDDKVLNGSMQTPEADMSLSSSSPHSVDSPLGPNTPASCRTDSFSAETPASCDSPAIESTLESPSKSSPENTSADPIPDSTLTNGVIAEAMSQDQVNCNGDEIPEMDIAGRLSLQSAPSVKGVGNDNCSESSSWEMPDSQCDAFSQSKSDETGLAGSKVPENPNLYVHEFELPQQLCGRLIGKHGKHVKSIKDQSNANVFIKRHPYDPQLKIVVVEGNRSDVNEALDIIRRTYPPSRYPMVSLVKTNMMTTTNVLPESLQWSRLYFSYLLPSQRSFVFNSTIVNFAELMSICVTQLHIPEGASCDVILSSLVSAGHFFLQQPTHPTYPSLSTLDQCMISCYSQVDTPLLPHPVEAGVICAAPILNGWYRAQVVYVYENEVECELKFVDYGGFSQATTASLRQIRSDFMSLPFQASECYLANVRPLDPAEGWSAEATATFEELAQGQILQALIVDYAPDGNPCVHLYRVQGISNMFINKELVERGLAVWVNNNHWDPH</sequence>
<dbReference type="GO" id="GO:0003723">
    <property type="term" value="F:RNA binding"/>
    <property type="evidence" value="ECO:0007669"/>
    <property type="project" value="UniProtKB-UniRule"/>
</dbReference>
<dbReference type="InterPro" id="IPR047367">
    <property type="entry name" value="Tudor_AKAP1"/>
</dbReference>
<dbReference type="Gene3D" id="2.40.50.90">
    <property type="match status" value="1"/>
</dbReference>
<feature type="compositionally biased region" description="Low complexity" evidence="2">
    <location>
        <begin position="358"/>
        <end position="369"/>
    </location>
</feature>
<reference evidence="4 5" key="1">
    <citation type="journal article" date="2022" name="Nat. Ecol. Evol.">
        <title>A masculinizing supergene underlies an exaggerated male reproductive morph in a spider.</title>
        <authorList>
            <person name="Hendrickx F."/>
            <person name="De Corte Z."/>
            <person name="Sonet G."/>
            <person name="Van Belleghem S.M."/>
            <person name="Kostlbacher S."/>
            <person name="Vangestel C."/>
        </authorList>
    </citation>
    <scope>NUCLEOTIDE SEQUENCE [LARGE SCALE GENOMIC DNA]</scope>
    <source>
        <strain evidence="4">W744_W776</strain>
    </source>
</reference>
<feature type="compositionally biased region" description="Polar residues" evidence="2">
    <location>
        <begin position="240"/>
        <end position="266"/>
    </location>
</feature>
<dbReference type="InterPro" id="IPR036612">
    <property type="entry name" value="KH_dom_type_1_sf"/>
</dbReference>
<keyword evidence="5" id="KW-1185">Reference proteome</keyword>
<dbReference type="PROSITE" id="PS50304">
    <property type="entry name" value="TUDOR"/>
    <property type="match status" value="1"/>
</dbReference>
<dbReference type="PANTHER" id="PTHR22948">
    <property type="entry name" value="TUDOR DOMAIN CONTAINING PROTEIN"/>
    <property type="match status" value="1"/>
</dbReference>
<dbReference type="SUPFAM" id="SSF54791">
    <property type="entry name" value="Eukaryotic type KH-domain (KH-domain type I)"/>
    <property type="match status" value="1"/>
</dbReference>
<dbReference type="CDD" id="cd22395">
    <property type="entry name" value="KH-I_AKAP1"/>
    <property type="match status" value="1"/>
</dbReference>
<dbReference type="Pfam" id="PF00567">
    <property type="entry name" value="TUDOR"/>
    <property type="match status" value="1"/>
</dbReference>
<dbReference type="PROSITE" id="PS50084">
    <property type="entry name" value="KH_TYPE_1"/>
    <property type="match status" value="1"/>
</dbReference>